<proteinExistence type="predicted"/>
<accession>A0ABP8E9Y9</accession>
<dbReference type="InterPro" id="IPR008979">
    <property type="entry name" value="Galactose-bd-like_sf"/>
</dbReference>
<protein>
    <recommendedName>
        <fullName evidence="3">CBM11 domain-containing protein</fullName>
    </recommendedName>
</protein>
<dbReference type="Gene3D" id="2.60.120.260">
    <property type="entry name" value="Galactose-binding domain-like"/>
    <property type="match status" value="1"/>
</dbReference>
<dbReference type="Gene3D" id="2.60.120.430">
    <property type="entry name" value="Galactose-binding lectin"/>
    <property type="match status" value="3"/>
</dbReference>
<dbReference type="Proteomes" id="UP001500027">
    <property type="component" value="Unassembled WGS sequence"/>
</dbReference>
<dbReference type="SUPFAM" id="SSF49785">
    <property type="entry name" value="Galactose-binding domain-like"/>
    <property type="match status" value="3"/>
</dbReference>
<evidence type="ECO:0000313" key="2">
    <source>
        <dbReference type="Proteomes" id="UP001500027"/>
    </source>
</evidence>
<gene>
    <name evidence="1" type="ORF">GCM10022257_09000</name>
</gene>
<comment type="caution">
    <text evidence="1">The sequence shown here is derived from an EMBL/GenBank/DDBJ whole genome shotgun (WGS) entry which is preliminary data.</text>
</comment>
<evidence type="ECO:0008006" key="3">
    <source>
        <dbReference type="Google" id="ProtNLM"/>
    </source>
</evidence>
<dbReference type="EMBL" id="BAABAV010000001">
    <property type="protein sequence ID" value="GAA4268799.1"/>
    <property type="molecule type" value="Genomic_DNA"/>
</dbReference>
<organism evidence="1 2">
    <name type="scientific">Hyunsoonleella aestuarii</name>
    <dbReference type="NCBI Taxonomy" id="912802"/>
    <lineage>
        <taxon>Bacteria</taxon>
        <taxon>Pseudomonadati</taxon>
        <taxon>Bacteroidota</taxon>
        <taxon>Flavobacteriia</taxon>
        <taxon>Flavobacteriales</taxon>
        <taxon>Flavobacteriaceae</taxon>
    </lineage>
</organism>
<evidence type="ECO:0000313" key="1">
    <source>
        <dbReference type="EMBL" id="GAA4268799.1"/>
    </source>
</evidence>
<reference evidence="2" key="1">
    <citation type="journal article" date="2019" name="Int. J. Syst. Evol. Microbiol.">
        <title>The Global Catalogue of Microorganisms (GCM) 10K type strain sequencing project: providing services to taxonomists for standard genome sequencing and annotation.</title>
        <authorList>
            <consortium name="The Broad Institute Genomics Platform"/>
            <consortium name="The Broad Institute Genome Sequencing Center for Infectious Disease"/>
            <person name="Wu L."/>
            <person name="Ma J."/>
        </authorList>
    </citation>
    <scope>NUCLEOTIDE SEQUENCE [LARGE SCALE GENOMIC DNA]</scope>
    <source>
        <strain evidence="2">JCM 17452</strain>
    </source>
</reference>
<name>A0ABP8E9Y9_9FLAO</name>
<sequence length="701" mass="77157">MLISFLVSALFTSCVQEDDIPPVSAYVEPPPPEPGENIIEAPVFSEVPVDFETSNPEFESFGELNGDVIITVVENPVSGGINTSGKVVEVKYLAGTEPWAGFFFDLAEKVDFSVNRTIKIKVYSPEVGQNITLKLEDIEDANVNKEIQALTTVANEWEELSFIFSPGDDAKFDKAVLFFNFLGDKDADVTHYFDDIVLVEGDDTGGGNDEAPTSAAPAPILPEAEVISIYSDAYTPITVSELPTEWSGSGFEEVQIEGNNTIRYFDLDFTGIVTDYGNPTDLSSKSFVHFDYWTSDGTEFGIKLVNTTYGDGDPLKEDLQSVGTVSQGQWVSVDIPLDDFAFDRSGVTQILFDNLAAEKITLFIDNLYFHNGQPNMPLTAAPAPTFDAANVISIYSDAYTPITVSELPTEWSGSGFEEVQIEGNNTIKYFDLDFTGIVTDYGNPTDLTTMTHVHFDYWTFDGVELGIKLVNTTYGDGDPLKEDLQSVGTVSQGQWVSVDIPLDDFAFDRSGVTQILLDNLVVDDASITVYIDNLFFYNDPTTPNTAAPAPTVDAANVISIYSDAYTPITVSELPTEWSGSGFEEVQIEGNNTIKYFDLDFTGIVTDYGNPTDLTAMTHVHFDYWTFDGVELGIKLVNTTYDPIQEDLESVGTVTQGQWVSVDIPLDDFAFDRSGVTQILFDNLVVDDASITVYIDNLYFYK</sequence>
<keyword evidence="2" id="KW-1185">Reference proteome</keyword>